<dbReference type="Pfam" id="PF00145">
    <property type="entry name" value="DNA_methylase"/>
    <property type="match status" value="1"/>
</dbReference>
<proteinExistence type="inferred from homology"/>
<gene>
    <name evidence="9" type="primary">dcm</name>
    <name evidence="9" type="ORF">EBV32_05445</name>
</gene>
<dbReference type="PANTHER" id="PTHR10629">
    <property type="entry name" value="CYTOSINE-SPECIFIC METHYLTRANSFERASE"/>
    <property type="match status" value="1"/>
</dbReference>
<comment type="catalytic activity">
    <reaction evidence="5 8">
        <text>a 2'-deoxycytidine in DNA + S-adenosyl-L-methionine = a 5-methyl-2'-deoxycytidine in DNA + S-adenosyl-L-homocysteine + H(+)</text>
        <dbReference type="Rhea" id="RHEA:13681"/>
        <dbReference type="Rhea" id="RHEA-COMP:11369"/>
        <dbReference type="Rhea" id="RHEA-COMP:11370"/>
        <dbReference type="ChEBI" id="CHEBI:15378"/>
        <dbReference type="ChEBI" id="CHEBI:57856"/>
        <dbReference type="ChEBI" id="CHEBI:59789"/>
        <dbReference type="ChEBI" id="CHEBI:85452"/>
        <dbReference type="ChEBI" id="CHEBI:85454"/>
        <dbReference type="EC" id="2.1.1.37"/>
    </reaction>
</comment>
<dbReference type="EC" id="2.1.1.37" evidence="8"/>
<evidence type="ECO:0000256" key="5">
    <source>
        <dbReference type="ARBA" id="ARBA00047422"/>
    </source>
</evidence>
<dbReference type="NCBIfam" id="TIGR00675">
    <property type="entry name" value="dcm"/>
    <property type="match status" value="1"/>
</dbReference>
<dbReference type="InterPro" id="IPR001525">
    <property type="entry name" value="C5_MeTfrase"/>
</dbReference>
<name>A0A964V0T9_9PROT</name>
<dbReference type="PROSITE" id="PS51679">
    <property type="entry name" value="SAM_MT_C5"/>
    <property type="match status" value="1"/>
</dbReference>
<keyword evidence="3 6" id="KW-0949">S-adenosyl-L-methionine</keyword>
<dbReference type="GO" id="GO:0003886">
    <property type="term" value="F:DNA (cytosine-5-)-methyltransferase activity"/>
    <property type="evidence" value="ECO:0007669"/>
    <property type="project" value="UniProtKB-EC"/>
</dbReference>
<evidence type="ECO:0000313" key="10">
    <source>
        <dbReference type="Proteomes" id="UP000713222"/>
    </source>
</evidence>
<comment type="similarity">
    <text evidence="6 7">Belongs to the class I-like SAM-binding methyltransferase superfamily. C5-methyltransferase family.</text>
</comment>
<dbReference type="AlphaFoldDB" id="A0A964V0T9"/>
<dbReference type="Gene3D" id="3.90.120.10">
    <property type="entry name" value="DNA Methylase, subunit A, domain 2"/>
    <property type="match status" value="1"/>
</dbReference>
<feature type="active site" evidence="6">
    <location>
        <position position="98"/>
    </location>
</feature>
<dbReference type="PROSITE" id="PS00094">
    <property type="entry name" value="C5_MTASE_1"/>
    <property type="match status" value="1"/>
</dbReference>
<dbReference type="GO" id="GO:0003677">
    <property type="term" value="F:DNA binding"/>
    <property type="evidence" value="ECO:0007669"/>
    <property type="project" value="TreeGrafter"/>
</dbReference>
<evidence type="ECO:0000256" key="6">
    <source>
        <dbReference type="PROSITE-ProRule" id="PRU01016"/>
    </source>
</evidence>
<evidence type="ECO:0000256" key="2">
    <source>
        <dbReference type="ARBA" id="ARBA00022679"/>
    </source>
</evidence>
<evidence type="ECO:0000256" key="3">
    <source>
        <dbReference type="ARBA" id="ARBA00022691"/>
    </source>
</evidence>
<dbReference type="GO" id="GO:0032259">
    <property type="term" value="P:methylation"/>
    <property type="evidence" value="ECO:0007669"/>
    <property type="project" value="UniProtKB-KW"/>
</dbReference>
<dbReference type="GO" id="GO:0044027">
    <property type="term" value="P:negative regulation of gene expression via chromosomal CpG island methylation"/>
    <property type="evidence" value="ECO:0007669"/>
    <property type="project" value="TreeGrafter"/>
</dbReference>
<evidence type="ECO:0000256" key="8">
    <source>
        <dbReference type="RuleBase" id="RU000417"/>
    </source>
</evidence>
<keyword evidence="4" id="KW-0680">Restriction system</keyword>
<dbReference type="SUPFAM" id="SSF53335">
    <property type="entry name" value="S-adenosyl-L-methionine-dependent methyltransferases"/>
    <property type="match status" value="1"/>
</dbReference>
<dbReference type="InterPro" id="IPR050390">
    <property type="entry name" value="C5-Methyltransferase"/>
</dbReference>
<protein>
    <recommendedName>
        <fullName evidence="8">Cytosine-specific methyltransferase</fullName>
        <ecNumber evidence="8">2.1.1.37</ecNumber>
    </recommendedName>
</protein>
<evidence type="ECO:0000256" key="1">
    <source>
        <dbReference type="ARBA" id="ARBA00022603"/>
    </source>
</evidence>
<sequence length="341" mass="39227">MNKHRFNYKWYLKDGYPQKNGLKVFGTFICGGGSTMGYKLAGFEHLGGVEIDPQVADVYKTNHDPKYLFVEDIREFANRTEFPEDLYNLDILDGSPPCSSFSMAGNREKDWGKEKVFREGQAKQRLDDLFFDYIKLAKKLQPKVVIAENVKGMLQGNAKTYVKRVKDEFEKAGYKVQLFLLNAASMGVPQKRERVFFICQRNDLNFPKLDLKFNEDGITFGKVRSKKGNTKALTERQIRTLSYLTTEKTLEQIEIKHFGKGSGFTDNVVHDTDIAPTITSGGKQFRAIDRSWFSNYDFQVCGTYPIDYNFKKIEPKYLIGMSVPPVMTAQVATEIYNQWFK</sequence>
<dbReference type="Gene3D" id="3.40.50.150">
    <property type="entry name" value="Vaccinia Virus protein VP39"/>
    <property type="match status" value="1"/>
</dbReference>
<dbReference type="PRINTS" id="PR00105">
    <property type="entry name" value="C5METTRFRASE"/>
</dbReference>
<dbReference type="InterPro" id="IPR029063">
    <property type="entry name" value="SAM-dependent_MTases_sf"/>
</dbReference>
<organism evidence="9 10">
    <name type="scientific">Candidatus Fonsibacter lacus</name>
    <dbReference type="NCBI Taxonomy" id="2576439"/>
    <lineage>
        <taxon>Bacteria</taxon>
        <taxon>Pseudomonadati</taxon>
        <taxon>Pseudomonadota</taxon>
        <taxon>Alphaproteobacteria</taxon>
        <taxon>Candidatus Pelagibacterales</taxon>
        <taxon>Candidatus Pelagibacterales incertae sedis</taxon>
        <taxon>Candidatus Fonsibacter</taxon>
    </lineage>
</organism>
<evidence type="ECO:0000313" key="9">
    <source>
        <dbReference type="EMBL" id="NBN88510.1"/>
    </source>
</evidence>
<dbReference type="EMBL" id="RGET01000149">
    <property type="protein sequence ID" value="NBN88510.1"/>
    <property type="molecule type" value="Genomic_DNA"/>
</dbReference>
<keyword evidence="2 6" id="KW-0808">Transferase</keyword>
<dbReference type="GO" id="GO:0009307">
    <property type="term" value="P:DNA restriction-modification system"/>
    <property type="evidence" value="ECO:0007669"/>
    <property type="project" value="UniProtKB-KW"/>
</dbReference>
<comment type="caution">
    <text evidence="9">The sequence shown here is derived from an EMBL/GenBank/DDBJ whole genome shotgun (WGS) entry which is preliminary data.</text>
</comment>
<dbReference type="PANTHER" id="PTHR10629:SF52">
    <property type="entry name" value="DNA (CYTOSINE-5)-METHYLTRANSFERASE 1"/>
    <property type="match status" value="1"/>
</dbReference>
<keyword evidence="1 6" id="KW-0489">Methyltransferase</keyword>
<evidence type="ECO:0000256" key="4">
    <source>
        <dbReference type="ARBA" id="ARBA00022747"/>
    </source>
</evidence>
<dbReference type="InterPro" id="IPR018117">
    <property type="entry name" value="C5_DNA_meth_AS"/>
</dbReference>
<dbReference type="Proteomes" id="UP000713222">
    <property type="component" value="Unassembled WGS sequence"/>
</dbReference>
<reference evidence="9" key="1">
    <citation type="submission" date="2018-10" db="EMBL/GenBank/DDBJ databases">
        <title>Iterative Subtractive Binning of Freshwater Chronoseries Metagenomes Recovers Nearly Complete Genomes from over Four Hundred Novel Species.</title>
        <authorList>
            <person name="Rodriguez-R L.M."/>
            <person name="Tsementzi D."/>
            <person name="Luo C."/>
            <person name="Konstantinidis K.T."/>
        </authorList>
    </citation>
    <scope>NUCLEOTIDE SEQUENCE</scope>
    <source>
        <strain evidence="9">WB7_6_001</strain>
    </source>
</reference>
<accession>A0A964V0T9</accession>
<evidence type="ECO:0000256" key="7">
    <source>
        <dbReference type="RuleBase" id="RU000416"/>
    </source>
</evidence>